<reference evidence="2" key="1">
    <citation type="submission" date="2021-02" db="EMBL/GenBank/DDBJ databases">
        <authorList>
            <person name="Dougan E. K."/>
            <person name="Rhodes N."/>
            <person name="Thang M."/>
            <person name="Chan C."/>
        </authorList>
    </citation>
    <scope>NUCLEOTIDE SEQUENCE</scope>
</reference>
<dbReference type="Gene3D" id="1.10.443.10">
    <property type="entry name" value="Intergrase catalytic core"/>
    <property type="match status" value="1"/>
</dbReference>
<dbReference type="EMBL" id="CAJNJA010000782">
    <property type="protein sequence ID" value="CAE7155308.1"/>
    <property type="molecule type" value="Genomic_DNA"/>
</dbReference>
<keyword evidence="3" id="KW-1185">Reference proteome</keyword>
<dbReference type="PANTHER" id="PTHR30348">
    <property type="entry name" value="UNCHARACTERIZED PROTEIN YECE"/>
    <property type="match status" value="1"/>
</dbReference>
<name>A0A812IU30_9DINO</name>
<dbReference type="InterPro" id="IPR011010">
    <property type="entry name" value="DNA_brk_join_enz"/>
</dbReference>
<evidence type="ECO:0000313" key="2">
    <source>
        <dbReference type="EMBL" id="CAE7155308.1"/>
    </source>
</evidence>
<comment type="caution">
    <text evidence="2">The sequence shown here is derived from an EMBL/GenBank/DDBJ whole genome shotgun (WGS) entry which is preliminary data.</text>
</comment>
<dbReference type="OrthoDB" id="446655at2759"/>
<organism evidence="2 3">
    <name type="scientific">Symbiodinium necroappetens</name>
    <dbReference type="NCBI Taxonomy" id="1628268"/>
    <lineage>
        <taxon>Eukaryota</taxon>
        <taxon>Sar</taxon>
        <taxon>Alveolata</taxon>
        <taxon>Dinophyceae</taxon>
        <taxon>Suessiales</taxon>
        <taxon>Symbiodiniaceae</taxon>
        <taxon>Symbiodinium</taxon>
    </lineage>
</organism>
<dbReference type="Proteomes" id="UP000601435">
    <property type="component" value="Unassembled WGS sequence"/>
</dbReference>
<keyword evidence="1" id="KW-0233">DNA recombination</keyword>
<dbReference type="InterPro" id="IPR013762">
    <property type="entry name" value="Integrase-like_cat_sf"/>
</dbReference>
<evidence type="ECO:0000256" key="1">
    <source>
        <dbReference type="ARBA" id="ARBA00023172"/>
    </source>
</evidence>
<dbReference type="InterPro" id="IPR036520">
    <property type="entry name" value="UPF0759_sf"/>
</dbReference>
<sequence>MHLAAVGLSTLPYPRERDVQGFIPHASEGPEALRPYRDVEPSRLKISGDGAWPLANFLGPELKLAYLDPLRTKQLLKLWALVIDDYFVVSAEKASTPPAHSEATRRVLRAKEVYKSAQVKGSDHKDVLGAEVFQAAGAQIDSSALTRSYGNVLVSAPTGKLLALSVISLKTAALCSISEELASNLAGSWIAALMFRRCLFSVLDGFFALGKAESAGTAGSRLRPLSRKDAQELVLLASLAPVVSSNVSAEFSPTIFCSDSSSTHGAFCSCSQPPELTASVWLSADRKGSYTMLSSPKTACVAGDPAALEDPLGEGLLTKPSAFDFDVLCLLEGSASIAQACLELGAKASPVIDTKHSGEYDLFSPAVGGWISHLLWSARARSFVAVLPSGTWNERGNLKPSRKAGRKSLALKVVSFFRIAVRAGRPALLLAPASSGLFSLPEAQSLLKVEGVRLLQPGTPGSNESPQDPACHPGILFTVGPPPKEFSRSRSLAGLSAFGVAQCLFELTGQPQDPLPSPGFENVVTNDVLITGSWKVDSVWAWEKQRHINALEAEAGVSVLRELVRKGGDCRSVLVLDSSCAREALAKGRSSAKLLRPSLRRAASLTIGGGLYPAFVFGPTRLNASDDATRQVPLRTPCPSSLVEDLDEEAWAQLCNLPGLSKPRANWFRLVLLVSRPQHRKLLVQAIDDFPSRACPSVVPLHLYDPLPLPGCAAEEFAAKALQQGLFQPSVLSGLLELLPAAGKVRFEHQGQVKVWTSGLYSQGPFKGVRSAAEKFPTATRLACMVVRAIDPSFAFSSISLLRDLKSLPHKDRNNLRGSASLVFAVSSFEGGDIWVEGGKEDCEAEVGGKVLLGAKVDFDSTLGFPGEGPRALLFILAATLLLHGFPAALLGPRNAADRARTGSYRASLVAAFSQWMLEVMGLDLQTLLDRKPLDAEIISEALVRYGRDLYGSGRPYWHYSETINSVTSLKPVLRRQVQAAWDLGFAWVADEPYSHHTAIPPAVLIATITACLLWGWTREAGCFALAFGGVMRIGEVLKTRRRNLILPEDVAYSQHFILVQIEEPKTRGRGAKHQAAKVEAVDLIKVISLAFARLKRDEKLWPMSPQTLRKRFDLALHRVGASPPPPSVRALDLGSFRAGGATYMLQQTEDSELVRRRGRWASAKVMEIYLQEITASTFLPSLPQRQKERIFGVAAGFSVVLAQAVQWYKDYVPNNAWFRLWTIPAATILVCRFHPVLIVSAIGMARCTCISAKRLREAGEVLQSHSLQLQESQSYFCALSELQLVAQFRLGVFLMEVWKRGATFDVLPDGSSRLHVPPVQEKYQYLAPATVAFLWQFPPSFVYSDELYQRFERLVEFLSQEGSGIAKARHIVDFRDGSWYRQDVYDFLRQKRWCLAWLHLNNATGWASNLPSGWTDRVQTTNFCFCRLFGPDGQTHGTYDNKFLH</sequence>
<dbReference type="GO" id="GO:0003677">
    <property type="term" value="F:DNA binding"/>
    <property type="evidence" value="ECO:0007669"/>
    <property type="project" value="InterPro"/>
</dbReference>
<dbReference type="PANTHER" id="PTHR30348:SF4">
    <property type="entry name" value="DUF72 DOMAIN-CONTAINING PROTEIN"/>
    <property type="match status" value="1"/>
</dbReference>
<feature type="non-terminal residue" evidence="2">
    <location>
        <position position="1446"/>
    </location>
</feature>
<dbReference type="GO" id="GO:0006310">
    <property type="term" value="P:DNA recombination"/>
    <property type="evidence" value="ECO:0007669"/>
    <property type="project" value="UniProtKB-KW"/>
</dbReference>
<protein>
    <recommendedName>
        <fullName evidence="4">Tyr recombinase domain-containing protein</fullName>
    </recommendedName>
</protein>
<dbReference type="SUPFAM" id="SSF117396">
    <property type="entry name" value="TM1631-like"/>
    <property type="match status" value="1"/>
</dbReference>
<dbReference type="GO" id="GO:0015074">
    <property type="term" value="P:DNA integration"/>
    <property type="evidence" value="ECO:0007669"/>
    <property type="project" value="InterPro"/>
</dbReference>
<dbReference type="SUPFAM" id="SSF56349">
    <property type="entry name" value="DNA breaking-rejoining enzymes"/>
    <property type="match status" value="1"/>
</dbReference>
<accession>A0A812IU30</accession>
<evidence type="ECO:0008006" key="4">
    <source>
        <dbReference type="Google" id="ProtNLM"/>
    </source>
</evidence>
<evidence type="ECO:0000313" key="3">
    <source>
        <dbReference type="Proteomes" id="UP000601435"/>
    </source>
</evidence>
<dbReference type="InterPro" id="IPR002763">
    <property type="entry name" value="DUF72"/>
</dbReference>
<dbReference type="Pfam" id="PF01904">
    <property type="entry name" value="DUF72"/>
    <property type="match status" value="1"/>
</dbReference>
<proteinExistence type="predicted"/>
<dbReference type="Gene3D" id="3.20.20.410">
    <property type="entry name" value="Protein of unknown function UPF0759"/>
    <property type="match status" value="1"/>
</dbReference>
<gene>
    <name evidence="2" type="ORF">SNEC2469_LOCUS259</name>
</gene>